<evidence type="ECO:0000259" key="1">
    <source>
        <dbReference type="PROSITE" id="PS51819"/>
    </source>
</evidence>
<proteinExistence type="predicted"/>
<gene>
    <name evidence="2" type="ORF">IQ230_21440</name>
</gene>
<dbReference type="EMBL" id="JADEWN010000068">
    <property type="protein sequence ID" value="MBE9192869.1"/>
    <property type="molecule type" value="Genomic_DNA"/>
</dbReference>
<dbReference type="PROSITE" id="PS51819">
    <property type="entry name" value="VOC"/>
    <property type="match status" value="1"/>
</dbReference>
<dbReference type="RefSeq" id="WP_193934278.1">
    <property type="nucleotide sequence ID" value="NZ_CAWPMZ010000107.1"/>
</dbReference>
<dbReference type="InterPro" id="IPR004360">
    <property type="entry name" value="Glyas_Fos-R_dOase_dom"/>
</dbReference>
<sequence>MINQSEVIAAVKNLVVSIAVFNLEETAKWYKEQLGFEEVVRREFPEFDTRILLIETDDVRIELIEEKN</sequence>
<accession>A0ABR9UX47</accession>
<name>A0ABR9UX47_9CHRO</name>
<organism evidence="2 3">
    <name type="scientific">Gloeocapsopsis crepidinum LEGE 06123</name>
    <dbReference type="NCBI Taxonomy" id="588587"/>
    <lineage>
        <taxon>Bacteria</taxon>
        <taxon>Bacillati</taxon>
        <taxon>Cyanobacteriota</taxon>
        <taxon>Cyanophyceae</taxon>
        <taxon>Oscillatoriophycideae</taxon>
        <taxon>Chroococcales</taxon>
        <taxon>Chroococcaceae</taxon>
        <taxon>Gloeocapsopsis</taxon>
    </lineage>
</organism>
<dbReference type="InterPro" id="IPR037523">
    <property type="entry name" value="VOC_core"/>
</dbReference>
<dbReference type="Proteomes" id="UP000651156">
    <property type="component" value="Unassembled WGS sequence"/>
</dbReference>
<evidence type="ECO:0000313" key="3">
    <source>
        <dbReference type="Proteomes" id="UP000651156"/>
    </source>
</evidence>
<keyword evidence="3" id="KW-1185">Reference proteome</keyword>
<protein>
    <recommendedName>
        <fullName evidence="1">VOC domain-containing protein</fullName>
    </recommendedName>
</protein>
<dbReference type="InterPro" id="IPR029068">
    <property type="entry name" value="Glyas_Bleomycin-R_OHBP_Dase"/>
</dbReference>
<dbReference type="Pfam" id="PF00903">
    <property type="entry name" value="Glyoxalase"/>
    <property type="match status" value="1"/>
</dbReference>
<dbReference type="SUPFAM" id="SSF54593">
    <property type="entry name" value="Glyoxalase/Bleomycin resistance protein/Dihydroxybiphenyl dioxygenase"/>
    <property type="match status" value="1"/>
</dbReference>
<dbReference type="Gene3D" id="3.10.180.10">
    <property type="entry name" value="2,3-Dihydroxybiphenyl 1,2-Dioxygenase, domain 1"/>
    <property type="match status" value="1"/>
</dbReference>
<comment type="caution">
    <text evidence="2">The sequence shown here is derived from an EMBL/GenBank/DDBJ whole genome shotgun (WGS) entry which is preliminary data.</text>
</comment>
<reference evidence="2 3" key="1">
    <citation type="submission" date="2020-10" db="EMBL/GenBank/DDBJ databases">
        <authorList>
            <person name="Castelo-Branco R."/>
            <person name="Eusebio N."/>
            <person name="Adriana R."/>
            <person name="Vieira A."/>
            <person name="Brugerolle De Fraissinette N."/>
            <person name="Rezende De Castro R."/>
            <person name="Schneider M.P."/>
            <person name="Vasconcelos V."/>
            <person name="Leao P.N."/>
        </authorList>
    </citation>
    <scope>NUCLEOTIDE SEQUENCE [LARGE SCALE GENOMIC DNA]</scope>
    <source>
        <strain evidence="2 3">LEGE 06123</strain>
    </source>
</reference>
<feature type="domain" description="VOC" evidence="1">
    <location>
        <begin position="10"/>
        <end position="68"/>
    </location>
</feature>
<evidence type="ECO:0000313" key="2">
    <source>
        <dbReference type="EMBL" id="MBE9192869.1"/>
    </source>
</evidence>